<dbReference type="AlphaFoldDB" id="A0AAX6EQJ1"/>
<reference evidence="1" key="2">
    <citation type="submission" date="2023-04" db="EMBL/GenBank/DDBJ databases">
        <authorList>
            <person name="Bruccoleri R.E."/>
            <person name="Oakeley E.J."/>
            <person name="Faust A.-M."/>
            <person name="Dessus-Babus S."/>
            <person name="Altorfer M."/>
            <person name="Burckhardt D."/>
            <person name="Oertli M."/>
            <person name="Naumann U."/>
            <person name="Petersen F."/>
            <person name="Wong J."/>
        </authorList>
    </citation>
    <scope>NUCLEOTIDE SEQUENCE</scope>
    <source>
        <strain evidence="1">GSM-AAB239-AS_SAM_17_03QT</strain>
        <tissue evidence="1">Leaf</tissue>
    </source>
</reference>
<name>A0AAX6EQJ1_IRIPA</name>
<dbReference type="Proteomes" id="UP001140949">
    <property type="component" value="Unassembled WGS sequence"/>
</dbReference>
<comment type="caution">
    <text evidence="1">The sequence shown here is derived from an EMBL/GenBank/DDBJ whole genome shotgun (WGS) entry which is preliminary data.</text>
</comment>
<sequence>MKAPHVTGEGTWGHQMKLVIREKLRKAYDAAVVRKGANLDISPEPDGVRRWTSGSGLEDPIRRVMFLGPWSHT</sequence>
<evidence type="ECO:0000313" key="1">
    <source>
        <dbReference type="EMBL" id="KAJ6806181.1"/>
    </source>
</evidence>
<reference evidence="1" key="1">
    <citation type="journal article" date="2023" name="GigaByte">
        <title>Genome assembly of the bearded iris, Iris pallida Lam.</title>
        <authorList>
            <person name="Bruccoleri R.E."/>
            <person name="Oakeley E.J."/>
            <person name="Faust A.M.E."/>
            <person name="Altorfer M."/>
            <person name="Dessus-Babus S."/>
            <person name="Burckhardt D."/>
            <person name="Oertli M."/>
            <person name="Naumann U."/>
            <person name="Petersen F."/>
            <person name="Wong J."/>
        </authorList>
    </citation>
    <scope>NUCLEOTIDE SEQUENCE</scope>
    <source>
        <strain evidence="1">GSM-AAB239-AS_SAM_17_03QT</strain>
    </source>
</reference>
<dbReference type="EMBL" id="JANAVB010034820">
    <property type="protein sequence ID" value="KAJ6806181.1"/>
    <property type="molecule type" value="Genomic_DNA"/>
</dbReference>
<evidence type="ECO:0000313" key="2">
    <source>
        <dbReference type="Proteomes" id="UP001140949"/>
    </source>
</evidence>
<proteinExistence type="predicted"/>
<protein>
    <submittedName>
        <fullName evidence="1">Uncharacterized protein</fullName>
    </submittedName>
</protein>
<gene>
    <name evidence="1" type="ORF">M6B38_176325</name>
</gene>
<accession>A0AAX6EQJ1</accession>
<keyword evidence="2" id="KW-1185">Reference proteome</keyword>
<organism evidence="1 2">
    <name type="scientific">Iris pallida</name>
    <name type="common">Sweet iris</name>
    <dbReference type="NCBI Taxonomy" id="29817"/>
    <lineage>
        <taxon>Eukaryota</taxon>
        <taxon>Viridiplantae</taxon>
        <taxon>Streptophyta</taxon>
        <taxon>Embryophyta</taxon>
        <taxon>Tracheophyta</taxon>
        <taxon>Spermatophyta</taxon>
        <taxon>Magnoliopsida</taxon>
        <taxon>Liliopsida</taxon>
        <taxon>Asparagales</taxon>
        <taxon>Iridaceae</taxon>
        <taxon>Iridoideae</taxon>
        <taxon>Irideae</taxon>
        <taxon>Iris</taxon>
    </lineage>
</organism>